<reference evidence="4 5" key="2">
    <citation type="submission" date="2019-06" db="EMBL/GenBank/DDBJ databases">
        <title>Martelella lutilitoris sp. nov., isolated from a tidal mudflat.</title>
        <authorList>
            <person name="Kim Y.-J."/>
        </authorList>
    </citation>
    <scope>NUCLEOTIDE SEQUENCE [LARGE SCALE GENOMIC DNA]</scope>
    <source>
        <strain evidence="4 5">GH2-6</strain>
    </source>
</reference>
<evidence type="ECO:0000256" key="3">
    <source>
        <dbReference type="ARBA" id="ARBA00022842"/>
    </source>
</evidence>
<organism evidence="4 5">
    <name type="scientific">Martelella lutilitoris</name>
    <dbReference type="NCBI Taxonomy" id="2583532"/>
    <lineage>
        <taxon>Bacteria</taxon>
        <taxon>Pseudomonadati</taxon>
        <taxon>Pseudomonadota</taxon>
        <taxon>Alphaproteobacteria</taxon>
        <taxon>Hyphomicrobiales</taxon>
        <taxon>Aurantimonadaceae</taxon>
        <taxon>Martelella</taxon>
    </lineage>
</organism>
<gene>
    <name evidence="4" type="ORF">FF124_14535</name>
</gene>
<reference evidence="4 5" key="1">
    <citation type="submission" date="2019-05" db="EMBL/GenBank/DDBJ databases">
        <authorList>
            <person name="Lee S.D."/>
        </authorList>
    </citation>
    <scope>NUCLEOTIDE SEQUENCE [LARGE SCALE GENOMIC DNA]</scope>
    <source>
        <strain evidence="4 5">GH2-6</strain>
    </source>
</reference>
<dbReference type="InterPro" id="IPR036412">
    <property type="entry name" value="HAD-like_sf"/>
</dbReference>
<dbReference type="SUPFAM" id="SSF56784">
    <property type="entry name" value="HAD-like"/>
    <property type="match status" value="1"/>
</dbReference>
<dbReference type="Pfam" id="PF00702">
    <property type="entry name" value="Hydrolase"/>
    <property type="match status" value="1"/>
</dbReference>
<evidence type="ECO:0000313" key="4">
    <source>
        <dbReference type="EMBL" id="TNB47373.1"/>
    </source>
</evidence>
<dbReference type="InterPro" id="IPR051400">
    <property type="entry name" value="HAD-like_hydrolase"/>
</dbReference>
<keyword evidence="1" id="KW-0479">Metal-binding</keyword>
<dbReference type="EMBL" id="VCLB01000007">
    <property type="protein sequence ID" value="TNB47373.1"/>
    <property type="molecule type" value="Genomic_DNA"/>
</dbReference>
<protein>
    <submittedName>
        <fullName evidence="4">HAD family hydrolase</fullName>
    </submittedName>
</protein>
<dbReference type="GO" id="GO:0016791">
    <property type="term" value="F:phosphatase activity"/>
    <property type="evidence" value="ECO:0007669"/>
    <property type="project" value="TreeGrafter"/>
</dbReference>
<name>A0A5C4JPR6_9HYPH</name>
<proteinExistence type="predicted"/>
<evidence type="ECO:0000313" key="5">
    <source>
        <dbReference type="Proteomes" id="UP000307874"/>
    </source>
</evidence>
<evidence type="ECO:0000256" key="1">
    <source>
        <dbReference type="ARBA" id="ARBA00022723"/>
    </source>
</evidence>
<dbReference type="PANTHER" id="PTHR46470:SF2">
    <property type="entry name" value="GLYCERALDEHYDE 3-PHOSPHATE PHOSPHATASE"/>
    <property type="match status" value="1"/>
</dbReference>
<dbReference type="PANTHER" id="PTHR46470">
    <property type="entry name" value="N-ACYLNEURAMINATE-9-PHOSPHATASE"/>
    <property type="match status" value="1"/>
</dbReference>
<dbReference type="OrthoDB" id="367448at2"/>
<evidence type="ECO:0000256" key="2">
    <source>
        <dbReference type="ARBA" id="ARBA00022801"/>
    </source>
</evidence>
<dbReference type="Proteomes" id="UP000307874">
    <property type="component" value="Unassembled WGS sequence"/>
</dbReference>
<keyword evidence="3" id="KW-0460">Magnesium</keyword>
<accession>A0A5C4JPR6</accession>
<dbReference type="RefSeq" id="WP_138749200.1">
    <property type="nucleotide sequence ID" value="NZ_VCLB01000007.1"/>
</dbReference>
<dbReference type="InterPro" id="IPR023214">
    <property type="entry name" value="HAD_sf"/>
</dbReference>
<dbReference type="Gene3D" id="3.40.50.1000">
    <property type="entry name" value="HAD superfamily/HAD-like"/>
    <property type="match status" value="1"/>
</dbReference>
<comment type="caution">
    <text evidence="4">The sequence shown here is derived from an EMBL/GenBank/DDBJ whole genome shotgun (WGS) entry which is preliminary data.</text>
</comment>
<keyword evidence="2 4" id="KW-0378">Hydrolase</keyword>
<sequence>MTLFSVADPAPPEGVGDAEFSLAERHRPVLMLDHAEPAPPLAMGYSVVREAQKSPSSKFRLTPPDRGAVIEYAIWHDWDIQHLYDLEHVWVHLDRRGDVIRVEGSMHGMRVSIDDGSGLPEMRNGRPVLYVEPGKHALWGVSRIMQSMSGSKIAEMCGREAGAGGIHAGNAFAEEGAWSAGPQDHRLARLAMKRAAFVPRFAFVAAEEPVLMPWKTLEAWIPERMKALIAALPESVPHLAAVFLDCGDTLIDEATEVKKPGSEVVVQAEEIPFAMDAVRQLHDHGYRLALVADGPRETFENMLKPCGIWDLMECHAISGDVGEHKPSPKMFSAALAGLGLGDGDRSRIVMVGNNLARDIRGANDFGLISLFVGWSKRRTHVPADPLEEPHFRIDRLDQLVSEIKAIELCLPVRENEHA</sequence>
<keyword evidence="5" id="KW-1185">Reference proteome</keyword>
<dbReference type="GO" id="GO:0046872">
    <property type="term" value="F:metal ion binding"/>
    <property type="evidence" value="ECO:0007669"/>
    <property type="project" value="UniProtKB-KW"/>
</dbReference>
<dbReference type="AlphaFoldDB" id="A0A5C4JPR6"/>